<keyword evidence="1" id="KW-0732">Signal</keyword>
<dbReference type="EMBL" id="JADBEL010000051">
    <property type="protein sequence ID" value="MBE1557106.1"/>
    <property type="molecule type" value="Genomic_DNA"/>
</dbReference>
<keyword evidence="3" id="KW-1185">Reference proteome</keyword>
<dbReference type="AlphaFoldDB" id="A0A927MN75"/>
<dbReference type="Proteomes" id="UP000658225">
    <property type="component" value="Unassembled WGS sequence"/>
</dbReference>
<reference evidence="2" key="1">
    <citation type="submission" date="2020-10" db="EMBL/GenBank/DDBJ databases">
        <title>Genomic Encyclopedia of Type Strains, Phase IV (KMG-IV): sequencing the most valuable type-strain genomes for metagenomic binning, comparative biology and taxonomic classification.</title>
        <authorList>
            <person name="Goeker M."/>
        </authorList>
    </citation>
    <scope>NUCLEOTIDE SEQUENCE</scope>
    <source>
        <strain evidence="2">DSM 13886</strain>
    </source>
</reference>
<proteinExistence type="predicted"/>
<comment type="caution">
    <text evidence="2">The sequence shown here is derived from an EMBL/GenBank/DDBJ whole genome shotgun (WGS) entry which is preliminary data.</text>
</comment>
<name>A0A927MN75_9BACL</name>
<feature type="signal peptide" evidence="1">
    <location>
        <begin position="1"/>
        <end position="24"/>
    </location>
</feature>
<evidence type="ECO:0000313" key="3">
    <source>
        <dbReference type="Proteomes" id="UP000658225"/>
    </source>
</evidence>
<feature type="chain" id="PRO_5038101429" evidence="1">
    <location>
        <begin position="25"/>
        <end position="166"/>
    </location>
</feature>
<evidence type="ECO:0000256" key="1">
    <source>
        <dbReference type="SAM" id="SignalP"/>
    </source>
</evidence>
<dbReference type="RefSeq" id="WP_192600693.1">
    <property type="nucleotide sequence ID" value="NZ_JADBEL010000051.1"/>
</dbReference>
<evidence type="ECO:0000313" key="2">
    <source>
        <dbReference type="EMBL" id="MBE1557106.1"/>
    </source>
</evidence>
<protein>
    <submittedName>
        <fullName evidence="2">Uncharacterized protein</fullName>
    </submittedName>
</protein>
<accession>A0A927MN75</accession>
<organism evidence="2 3">
    <name type="scientific">Sporosarcina limicola</name>
    <dbReference type="NCBI Taxonomy" id="34101"/>
    <lineage>
        <taxon>Bacteria</taxon>
        <taxon>Bacillati</taxon>
        <taxon>Bacillota</taxon>
        <taxon>Bacilli</taxon>
        <taxon>Bacillales</taxon>
        <taxon>Caryophanaceae</taxon>
        <taxon>Sporosarcina</taxon>
    </lineage>
</organism>
<sequence>MFKKKFFSFFVCITFLLASTNVHAESISECDILPESAKSLPSSGEFSPVKNTVSTLATNNCVPLYRYKVKHSEPFWGGDNAFATSESFKNCNGTVSYDSIEMVYAKAKLYKYGAFLTSAEDTTNHGFFAGARATNTESTTSGLASFGEHKFKKQGYMEHNLFTYVN</sequence>
<gene>
    <name evidence="2" type="ORF">H4683_004238</name>
</gene>